<organism evidence="2 3">
    <name type="scientific">Massariosphaeria phaeospora</name>
    <dbReference type="NCBI Taxonomy" id="100035"/>
    <lineage>
        <taxon>Eukaryota</taxon>
        <taxon>Fungi</taxon>
        <taxon>Dikarya</taxon>
        <taxon>Ascomycota</taxon>
        <taxon>Pezizomycotina</taxon>
        <taxon>Dothideomycetes</taxon>
        <taxon>Pleosporomycetidae</taxon>
        <taxon>Pleosporales</taxon>
        <taxon>Pleosporales incertae sedis</taxon>
        <taxon>Massariosphaeria</taxon>
    </lineage>
</organism>
<feature type="compositionally biased region" description="Low complexity" evidence="1">
    <location>
        <begin position="822"/>
        <end position="835"/>
    </location>
</feature>
<feature type="region of interest" description="Disordered" evidence="1">
    <location>
        <begin position="819"/>
        <end position="856"/>
    </location>
</feature>
<keyword evidence="3" id="KW-1185">Reference proteome</keyword>
<reference evidence="2 3" key="1">
    <citation type="submission" date="2020-01" db="EMBL/GenBank/DDBJ databases">
        <authorList>
            <consortium name="DOE Joint Genome Institute"/>
            <person name="Haridas S."/>
            <person name="Albert R."/>
            <person name="Binder M."/>
            <person name="Bloem J."/>
            <person name="Labutti K."/>
            <person name="Salamov A."/>
            <person name="Andreopoulos B."/>
            <person name="Baker S.E."/>
            <person name="Barry K."/>
            <person name="Bills G."/>
            <person name="Bluhm B.H."/>
            <person name="Cannon C."/>
            <person name="Castanera R."/>
            <person name="Culley D.E."/>
            <person name="Daum C."/>
            <person name="Ezra D."/>
            <person name="Gonzalez J.B."/>
            <person name="Henrissat B."/>
            <person name="Kuo A."/>
            <person name="Liang C."/>
            <person name="Lipzen A."/>
            <person name="Lutzoni F."/>
            <person name="Magnuson J."/>
            <person name="Mondo S."/>
            <person name="Nolan M."/>
            <person name="Ohm R."/>
            <person name="Pangilinan J."/>
            <person name="Park H.-J.H."/>
            <person name="Ramirez L."/>
            <person name="Alfaro M."/>
            <person name="Sun H."/>
            <person name="Tritt A."/>
            <person name="Yoshinaga Y."/>
            <person name="Zwiers L.-H.L."/>
            <person name="Turgeon B.G."/>
            <person name="Goodwin S.B."/>
            <person name="Spatafora J.W."/>
            <person name="Crous P.W."/>
            <person name="Grigoriev I.V."/>
        </authorList>
    </citation>
    <scope>NUCLEOTIDE SEQUENCE [LARGE SCALE GENOMIC DNA]</scope>
    <source>
        <strain evidence="2 3">CBS 611.86</strain>
    </source>
</reference>
<feature type="compositionally biased region" description="Acidic residues" evidence="1">
    <location>
        <begin position="453"/>
        <end position="468"/>
    </location>
</feature>
<feature type="region of interest" description="Disordered" evidence="1">
    <location>
        <begin position="25"/>
        <end position="473"/>
    </location>
</feature>
<feature type="region of interest" description="Disordered" evidence="1">
    <location>
        <begin position="751"/>
        <end position="805"/>
    </location>
</feature>
<dbReference type="OrthoDB" id="73788at2759"/>
<feature type="compositionally biased region" description="Basic and acidic residues" evidence="1">
    <location>
        <begin position="160"/>
        <end position="170"/>
    </location>
</feature>
<feature type="compositionally biased region" description="Basic residues" evidence="1">
    <location>
        <begin position="25"/>
        <end position="36"/>
    </location>
</feature>
<dbReference type="EMBL" id="JAADJZ010000006">
    <property type="protein sequence ID" value="KAF2874486.1"/>
    <property type="molecule type" value="Genomic_DNA"/>
</dbReference>
<comment type="caution">
    <text evidence="2">The sequence shown here is derived from an EMBL/GenBank/DDBJ whole genome shotgun (WGS) entry which is preliminary data.</text>
</comment>
<feature type="compositionally biased region" description="Low complexity" evidence="1">
    <location>
        <begin position="384"/>
        <end position="395"/>
    </location>
</feature>
<evidence type="ECO:0000313" key="3">
    <source>
        <dbReference type="Proteomes" id="UP000481861"/>
    </source>
</evidence>
<dbReference type="AlphaFoldDB" id="A0A7C8ICB6"/>
<proteinExistence type="predicted"/>
<evidence type="ECO:0000256" key="1">
    <source>
        <dbReference type="SAM" id="MobiDB-lite"/>
    </source>
</evidence>
<feature type="compositionally biased region" description="Polar residues" evidence="1">
    <location>
        <begin position="284"/>
        <end position="297"/>
    </location>
</feature>
<feature type="compositionally biased region" description="Acidic residues" evidence="1">
    <location>
        <begin position="68"/>
        <end position="82"/>
    </location>
</feature>
<dbReference type="Proteomes" id="UP000481861">
    <property type="component" value="Unassembled WGS sequence"/>
</dbReference>
<feature type="compositionally biased region" description="Polar residues" evidence="1">
    <location>
        <begin position="679"/>
        <end position="717"/>
    </location>
</feature>
<gene>
    <name evidence="2" type="ORF">BDV95DRAFT_566269</name>
</gene>
<protein>
    <submittedName>
        <fullName evidence="2">Uncharacterized protein</fullName>
    </submittedName>
</protein>
<evidence type="ECO:0000313" key="2">
    <source>
        <dbReference type="EMBL" id="KAF2874486.1"/>
    </source>
</evidence>
<feature type="region of interest" description="Disordered" evidence="1">
    <location>
        <begin position="605"/>
        <end position="720"/>
    </location>
</feature>
<feature type="compositionally biased region" description="Basic and acidic residues" evidence="1">
    <location>
        <begin position="273"/>
        <end position="283"/>
    </location>
</feature>
<sequence>MTPRTRTSNKNADYKVYYAKKVPKQKYFPHRRKTVRPKAGAGQDEPDKRQMRFLPEKMRGSGFVRDSDYDEEDLEEDMEEGGVELTPQPTVESRIGAKNTSATKGKKRTSGEIKEESEEGEGQVRSRLKRRRRAPTAKDRRQRVVHDESESENGEPVSPADHEPRADIQRTLRRQSTMTQLVDGRRPSPSSKEPEFKPVKRGPRSSWSGRRKGNDKQQRTLTQMVPGLVSLGSMSDDDTEEEEEAATKDADSQADDGIIVQHLVQSGSFQADEGGHPIEDDNSRPVQDSGTQSTSTIIPDIVEPCTIPSNDGSTEELDTEDEYHPTQFIDAPTPKLCLTPRRVSGKENLEPSAAGSDLRNTRKSARHRFGLLSTPEKRRIREIPSSQSPPESPLSTQVSPQKAIRSPLKERSKNAMRAPDTPSKRKQVTFQEPAASPKAAPTPKRRVGNVVLDSEDEDEELTEEDLADEGPVVGPHTQVLLHKMDNPISGVDIGAETQALLQQIDHACVQTEEDVEFLERGDSEELGEPHVLVRTSHPSQELGEQVIGSNIEDVPLHTQRHSPYHSAHPAIKQEQSESAFVSAITPQDAMDVDQVAVADEMELPLPAEDMPSSPPIDLIEPEDANLSSPLIIKDETSDEEDMAPTPQQPIFRRPPSPPAQHQESTDLDGEPIQVPRSPTLASHETQQSHSSKAEQQLQSEYQTYSQYRHAPPSSSMHAQHDPFTYQATPFAPHAPAPEQAAGLISQATTVDCTQTSPKTTPKKAISRSQPVVSANTTPHKVLSSSPLVSPQRPPPLFIPSSFPTPGRARMEIWSSPVLLRNSSGSGSGISQVGASIEDFSIPPLPPMDDFEDDELE</sequence>
<feature type="compositionally biased region" description="Basic residues" evidence="1">
    <location>
        <begin position="199"/>
        <end position="211"/>
    </location>
</feature>
<feature type="compositionally biased region" description="Polar residues" evidence="1">
    <location>
        <begin position="766"/>
        <end position="788"/>
    </location>
</feature>
<feature type="compositionally biased region" description="Low complexity" evidence="1">
    <location>
        <begin position="433"/>
        <end position="442"/>
    </location>
</feature>
<feature type="compositionally biased region" description="Basic and acidic residues" evidence="1">
    <location>
        <begin position="136"/>
        <end position="148"/>
    </location>
</feature>
<feature type="compositionally biased region" description="Basic residues" evidence="1">
    <location>
        <begin position="126"/>
        <end position="135"/>
    </location>
</feature>
<feature type="compositionally biased region" description="Basic and acidic residues" evidence="1">
    <location>
        <begin position="45"/>
        <end position="59"/>
    </location>
</feature>
<accession>A0A7C8ICB6</accession>
<feature type="compositionally biased region" description="Acidic residues" evidence="1">
    <location>
        <begin position="235"/>
        <end position="244"/>
    </location>
</feature>
<name>A0A7C8ICB6_9PLEO</name>